<organism evidence="1 2">
    <name type="scientific">Devosia salina</name>
    <dbReference type="NCBI Taxonomy" id="2860336"/>
    <lineage>
        <taxon>Bacteria</taxon>
        <taxon>Pseudomonadati</taxon>
        <taxon>Pseudomonadota</taxon>
        <taxon>Alphaproteobacteria</taxon>
        <taxon>Hyphomicrobiales</taxon>
        <taxon>Devosiaceae</taxon>
        <taxon>Devosia</taxon>
    </lineage>
</organism>
<sequence>MKILVGPPDQWGGRAALDWLGRLARSGKHDPAAEELLRMPAAIDRIDGAAGLRL</sequence>
<gene>
    <name evidence="1" type="ORF">K1X15_15920</name>
</gene>
<keyword evidence="2" id="KW-1185">Reference proteome</keyword>
<evidence type="ECO:0000313" key="1">
    <source>
        <dbReference type="EMBL" id="QYO76090.1"/>
    </source>
</evidence>
<dbReference type="EMBL" id="CP080590">
    <property type="protein sequence ID" value="QYO76090.1"/>
    <property type="molecule type" value="Genomic_DNA"/>
</dbReference>
<proteinExistence type="predicted"/>
<dbReference type="Proteomes" id="UP000825799">
    <property type="component" value="Chromosome"/>
</dbReference>
<accession>A0ABX8WAU9</accession>
<evidence type="ECO:0000313" key="2">
    <source>
        <dbReference type="Proteomes" id="UP000825799"/>
    </source>
</evidence>
<reference evidence="1 2" key="1">
    <citation type="submission" date="2021-08" db="EMBL/GenBank/DDBJ databases">
        <title>Devosia salina sp. nov., isolated from the South China Sea sediment.</title>
        <authorList>
            <person name="Zhou Z."/>
        </authorList>
    </citation>
    <scope>NUCLEOTIDE SEQUENCE [LARGE SCALE GENOMIC DNA]</scope>
    <source>
        <strain evidence="1 2">SCS-3</strain>
    </source>
</reference>
<dbReference type="RefSeq" id="WP_220304582.1">
    <property type="nucleotide sequence ID" value="NZ_CP080590.1"/>
</dbReference>
<name>A0ABX8WAU9_9HYPH</name>
<protein>
    <submittedName>
        <fullName evidence="1">Uncharacterized protein</fullName>
    </submittedName>
</protein>